<dbReference type="Gene3D" id="3.30.590.20">
    <property type="match status" value="1"/>
</dbReference>
<organism evidence="6 7">
    <name type="scientific">Irregularibacter muris</name>
    <dbReference type="NCBI Taxonomy" id="1796619"/>
    <lineage>
        <taxon>Bacteria</taxon>
        <taxon>Bacillati</taxon>
        <taxon>Bacillota</taxon>
        <taxon>Clostridia</taxon>
        <taxon>Eubacteriales</taxon>
        <taxon>Eubacteriaceae</taxon>
        <taxon>Irregularibacter</taxon>
    </lineage>
</organism>
<comment type="caution">
    <text evidence="6">The sequence shown here is derived from an EMBL/GenBank/DDBJ whole genome shotgun (WGS) entry which is preliminary data.</text>
</comment>
<evidence type="ECO:0000256" key="1">
    <source>
        <dbReference type="ARBA" id="ARBA00022598"/>
    </source>
</evidence>
<name>A0AAE3HFK9_9FIRM</name>
<dbReference type="GO" id="GO:0005524">
    <property type="term" value="F:ATP binding"/>
    <property type="evidence" value="ECO:0007669"/>
    <property type="project" value="UniProtKB-UniRule"/>
</dbReference>
<dbReference type="RefSeq" id="WP_257532258.1">
    <property type="nucleotide sequence ID" value="NZ_JANKAS010000012.1"/>
</dbReference>
<evidence type="ECO:0000256" key="5">
    <source>
        <dbReference type="PIRNR" id="PIRNR017901"/>
    </source>
</evidence>
<comment type="function">
    <text evidence="5">Catalyzes the synthesis of gamma-glutamylcysteine (gamma-GC).</text>
</comment>
<protein>
    <recommendedName>
        <fullName evidence="5">Glutamate--cysteine ligase</fullName>
        <ecNumber evidence="5">6.3.2.2</ecNumber>
    </recommendedName>
</protein>
<dbReference type="PIRSF" id="PIRSF017901">
    <property type="entry name" value="GCL"/>
    <property type="match status" value="1"/>
</dbReference>
<evidence type="ECO:0000256" key="2">
    <source>
        <dbReference type="ARBA" id="ARBA00022741"/>
    </source>
</evidence>
<evidence type="ECO:0000256" key="3">
    <source>
        <dbReference type="ARBA" id="ARBA00022840"/>
    </source>
</evidence>
<dbReference type="EC" id="6.3.2.2" evidence="5"/>
<dbReference type="EMBL" id="JANKAS010000012">
    <property type="protein sequence ID" value="MCR1899667.1"/>
    <property type="molecule type" value="Genomic_DNA"/>
</dbReference>
<dbReference type="PANTHER" id="PTHR34378:SF1">
    <property type="entry name" value="GLUTAMATE--CYSTEINE LIGASE, CHLOROPLASTIC"/>
    <property type="match status" value="1"/>
</dbReference>
<gene>
    <name evidence="6" type="ORF">NSA47_11840</name>
</gene>
<evidence type="ECO:0000313" key="7">
    <source>
        <dbReference type="Proteomes" id="UP001205748"/>
    </source>
</evidence>
<dbReference type="AlphaFoldDB" id="A0AAE3HFK9"/>
<dbReference type="Pfam" id="PF04107">
    <property type="entry name" value="GCS2"/>
    <property type="match status" value="1"/>
</dbReference>
<dbReference type="GO" id="GO:0004357">
    <property type="term" value="F:glutamate-cysteine ligase activity"/>
    <property type="evidence" value="ECO:0007669"/>
    <property type="project" value="UniProtKB-UniRule"/>
</dbReference>
<reference evidence="6" key="1">
    <citation type="submission" date="2022-07" db="EMBL/GenBank/DDBJ databases">
        <title>Enhanced cultured diversity of the mouse gut microbiota enables custom-made synthetic communities.</title>
        <authorList>
            <person name="Afrizal A."/>
        </authorList>
    </citation>
    <scope>NUCLEOTIDE SEQUENCE</scope>
    <source>
        <strain evidence="6">DSM 28593</strain>
    </source>
</reference>
<dbReference type="InterPro" id="IPR014746">
    <property type="entry name" value="Gln_synth/guanido_kin_cat_dom"/>
</dbReference>
<keyword evidence="3 5" id="KW-0067">ATP-binding</keyword>
<evidence type="ECO:0000313" key="6">
    <source>
        <dbReference type="EMBL" id="MCR1899667.1"/>
    </source>
</evidence>
<dbReference type="InterPro" id="IPR035434">
    <property type="entry name" value="GCL_bact_plant"/>
</dbReference>
<dbReference type="InterPro" id="IPR006336">
    <property type="entry name" value="GCS2"/>
</dbReference>
<dbReference type="GO" id="GO:0006750">
    <property type="term" value="P:glutathione biosynthetic process"/>
    <property type="evidence" value="ECO:0007669"/>
    <property type="project" value="UniProtKB-UniRule"/>
</dbReference>
<accession>A0AAE3HFK9</accession>
<sequence>MMDYSKQVKEIATYFRKNEKDVKDFKMGIEFEHFIIDKETLKTINYFDENGVRDTLKELEALGWEGYYEGEYILGLSKDDKFITLEPGSQFEFSMKPQKDIMGIEKVYFEFLGQIIPILERKNQYLIAVGYHPETQIEDIKILPKQRYDYMFNYFKTKGSHAHNMMKGTASLQIAMDYKSEEDYVKKFRITNAFGPVMFALFDNAFYFEGEKWPKHNVRTLIWENCDNDRSGVVEGTFDPEFGYEKYAQYILNHPPIFVDDGKTLHFTGNKLAKEVFDPENYTEDELEHILTMVFPDVRTKKYVEIRMMDSIPYPLNLSVLALWKGVLYNEDNVEKAYDYVKGITEEDIQRAKQDIIEKGLDGKLKGETVYDRGNWLLEVAKTGLAEQERKYLQPLEDMLKMKKNPYAITQEKQSLGKKEAIEWCTLNKLIEVE</sequence>
<evidence type="ECO:0000256" key="4">
    <source>
        <dbReference type="ARBA" id="ARBA00048819"/>
    </source>
</evidence>
<comment type="catalytic activity">
    <reaction evidence="4 5">
        <text>L-cysteine + L-glutamate + ATP = gamma-L-glutamyl-L-cysteine + ADP + phosphate + H(+)</text>
        <dbReference type="Rhea" id="RHEA:13285"/>
        <dbReference type="ChEBI" id="CHEBI:15378"/>
        <dbReference type="ChEBI" id="CHEBI:29985"/>
        <dbReference type="ChEBI" id="CHEBI:30616"/>
        <dbReference type="ChEBI" id="CHEBI:35235"/>
        <dbReference type="ChEBI" id="CHEBI:43474"/>
        <dbReference type="ChEBI" id="CHEBI:58173"/>
        <dbReference type="ChEBI" id="CHEBI:456216"/>
        <dbReference type="EC" id="6.3.2.2"/>
    </reaction>
</comment>
<dbReference type="Proteomes" id="UP001205748">
    <property type="component" value="Unassembled WGS sequence"/>
</dbReference>
<keyword evidence="7" id="KW-1185">Reference proteome</keyword>
<keyword evidence="2 5" id="KW-0547">Nucleotide-binding</keyword>
<keyword evidence="1 5" id="KW-0436">Ligase</keyword>
<dbReference type="PANTHER" id="PTHR34378">
    <property type="entry name" value="GLUTAMATE--CYSTEINE LIGASE, CHLOROPLASTIC"/>
    <property type="match status" value="1"/>
</dbReference>
<comment type="similarity">
    <text evidence="5">Belongs to the glutamate--cysteine ligase type 2 family. EgtA subfamily.</text>
</comment>
<proteinExistence type="inferred from homology"/>
<dbReference type="SUPFAM" id="SSF55931">
    <property type="entry name" value="Glutamine synthetase/guanido kinase"/>
    <property type="match status" value="1"/>
</dbReference>